<dbReference type="InterPro" id="IPR052786">
    <property type="entry name" value="Spore_wall_assembly"/>
</dbReference>
<feature type="transmembrane region" description="Helical" evidence="6">
    <location>
        <begin position="232"/>
        <end position="265"/>
    </location>
</feature>
<dbReference type="GO" id="GO:0005628">
    <property type="term" value="C:prospore membrane"/>
    <property type="evidence" value="ECO:0007669"/>
    <property type="project" value="TreeGrafter"/>
</dbReference>
<feature type="transmembrane region" description="Helical" evidence="6">
    <location>
        <begin position="25"/>
        <end position="43"/>
    </location>
</feature>
<organism evidence="7 8">
    <name type="scientific">Cladorrhinum samala</name>
    <dbReference type="NCBI Taxonomy" id="585594"/>
    <lineage>
        <taxon>Eukaryota</taxon>
        <taxon>Fungi</taxon>
        <taxon>Dikarya</taxon>
        <taxon>Ascomycota</taxon>
        <taxon>Pezizomycotina</taxon>
        <taxon>Sordariomycetes</taxon>
        <taxon>Sordariomycetidae</taxon>
        <taxon>Sordariales</taxon>
        <taxon>Podosporaceae</taxon>
        <taxon>Cladorrhinum</taxon>
    </lineage>
</organism>
<evidence type="ECO:0000256" key="6">
    <source>
        <dbReference type="SAM" id="Phobius"/>
    </source>
</evidence>
<comment type="subcellular location">
    <subcellularLocation>
        <location evidence="1">Membrane</location>
        <topology evidence="1">Multi-pass membrane protein</topology>
    </subcellularLocation>
</comment>
<dbReference type="Proteomes" id="UP001321749">
    <property type="component" value="Unassembled WGS sequence"/>
</dbReference>
<proteinExistence type="predicted"/>
<feature type="transmembrane region" description="Helical" evidence="6">
    <location>
        <begin position="94"/>
        <end position="114"/>
    </location>
</feature>
<keyword evidence="8" id="KW-1185">Reference proteome</keyword>
<keyword evidence="3 6" id="KW-1133">Transmembrane helix</keyword>
<evidence type="ECO:0000256" key="4">
    <source>
        <dbReference type="ARBA" id="ARBA00023136"/>
    </source>
</evidence>
<sequence>MSPPAGPGSSLQPPRARASSSRRRILHALRPAIYPIIGIWYFLRHREFHPLFLSRLLPLSLISLLVYLVLFTFAWLPQYLFLAVLFHFQGKAGAAINATFLVLGEGLVVIQGLFEGFFVDECRVDVFDATLINYGYIDLIAPHRVLFPDAPNSVKTLGKPTTRAEYNPWSFTQIAELIVCLPLNLIPWLGTPAFIMITGARMGKLSHYRWYRLRGISKNEMKKDLHNRSWEYLWFGTVAMILELIPVLSFFFLLTSAVGAAMWAADMEERSRVRVGRQVTDSERRMALPQQAEEDGPVYHDDPV</sequence>
<evidence type="ECO:0000256" key="3">
    <source>
        <dbReference type="ARBA" id="ARBA00022989"/>
    </source>
</evidence>
<dbReference type="InterPro" id="IPR059112">
    <property type="entry name" value="CysZ/EI24"/>
</dbReference>
<feature type="region of interest" description="Disordered" evidence="5">
    <location>
        <begin position="281"/>
        <end position="304"/>
    </location>
</feature>
<keyword evidence="4 6" id="KW-0472">Membrane</keyword>
<feature type="transmembrane region" description="Helical" evidence="6">
    <location>
        <begin position="55"/>
        <end position="82"/>
    </location>
</feature>
<keyword evidence="2 6" id="KW-0812">Transmembrane</keyword>
<gene>
    <name evidence="7" type="ORF">QBC42DRAFT_29686</name>
</gene>
<dbReference type="GO" id="GO:0005811">
    <property type="term" value="C:lipid droplet"/>
    <property type="evidence" value="ECO:0007669"/>
    <property type="project" value="TreeGrafter"/>
</dbReference>
<dbReference type="GO" id="GO:0005619">
    <property type="term" value="C:ascospore wall"/>
    <property type="evidence" value="ECO:0007669"/>
    <property type="project" value="TreeGrafter"/>
</dbReference>
<comment type="caution">
    <text evidence="7">The sequence shown here is derived from an EMBL/GenBank/DDBJ whole genome shotgun (WGS) entry which is preliminary data.</text>
</comment>
<dbReference type="PANTHER" id="PTHR34292:SF1">
    <property type="entry name" value="OUTER SPORE WALL PROTEIN RRT8"/>
    <property type="match status" value="1"/>
</dbReference>
<dbReference type="Pfam" id="PF07264">
    <property type="entry name" value="EI24"/>
    <property type="match status" value="1"/>
</dbReference>
<evidence type="ECO:0000256" key="2">
    <source>
        <dbReference type="ARBA" id="ARBA00022692"/>
    </source>
</evidence>
<protein>
    <submittedName>
        <fullName evidence="7">Uncharacterized protein</fullName>
    </submittedName>
</protein>
<reference evidence="7" key="1">
    <citation type="journal article" date="2023" name="Mol. Phylogenet. Evol.">
        <title>Genome-scale phylogeny and comparative genomics of the fungal order Sordariales.</title>
        <authorList>
            <person name="Hensen N."/>
            <person name="Bonometti L."/>
            <person name="Westerberg I."/>
            <person name="Brannstrom I.O."/>
            <person name="Guillou S."/>
            <person name="Cros-Aarteil S."/>
            <person name="Calhoun S."/>
            <person name="Haridas S."/>
            <person name="Kuo A."/>
            <person name="Mondo S."/>
            <person name="Pangilinan J."/>
            <person name="Riley R."/>
            <person name="LaButti K."/>
            <person name="Andreopoulos B."/>
            <person name="Lipzen A."/>
            <person name="Chen C."/>
            <person name="Yan M."/>
            <person name="Daum C."/>
            <person name="Ng V."/>
            <person name="Clum A."/>
            <person name="Steindorff A."/>
            <person name="Ohm R.A."/>
            <person name="Martin F."/>
            <person name="Silar P."/>
            <person name="Natvig D.O."/>
            <person name="Lalanne C."/>
            <person name="Gautier V."/>
            <person name="Ament-Velasquez S.L."/>
            <person name="Kruys A."/>
            <person name="Hutchinson M.I."/>
            <person name="Powell A.J."/>
            <person name="Barry K."/>
            <person name="Miller A.N."/>
            <person name="Grigoriev I.V."/>
            <person name="Debuchy R."/>
            <person name="Gladieux P."/>
            <person name="Hiltunen Thoren M."/>
            <person name="Johannesson H."/>
        </authorList>
    </citation>
    <scope>NUCLEOTIDE SEQUENCE</scope>
    <source>
        <strain evidence="7">PSN324</strain>
    </source>
</reference>
<evidence type="ECO:0000313" key="8">
    <source>
        <dbReference type="Proteomes" id="UP001321749"/>
    </source>
</evidence>
<evidence type="ECO:0000256" key="5">
    <source>
        <dbReference type="SAM" id="MobiDB-lite"/>
    </source>
</evidence>
<reference evidence="7" key="2">
    <citation type="submission" date="2023-06" db="EMBL/GenBank/DDBJ databases">
        <authorList>
            <consortium name="Lawrence Berkeley National Laboratory"/>
            <person name="Mondo S.J."/>
            <person name="Hensen N."/>
            <person name="Bonometti L."/>
            <person name="Westerberg I."/>
            <person name="Brannstrom I.O."/>
            <person name="Guillou S."/>
            <person name="Cros-Aarteil S."/>
            <person name="Calhoun S."/>
            <person name="Haridas S."/>
            <person name="Kuo A."/>
            <person name="Pangilinan J."/>
            <person name="Riley R."/>
            <person name="Labutti K."/>
            <person name="Andreopoulos B."/>
            <person name="Lipzen A."/>
            <person name="Chen C."/>
            <person name="Yanf M."/>
            <person name="Daum C."/>
            <person name="Ng V."/>
            <person name="Clum A."/>
            <person name="Steindorff A."/>
            <person name="Ohm R."/>
            <person name="Martin F."/>
            <person name="Silar P."/>
            <person name="Natvig D."/>
            <person name="Lalanne C."/>
            <person name="Gautier V."/>
            <person name="Ament-Velasquez S.L."/>
            <person name="Kruys A."/>
            <person name="Hutchinson M.I."/>
            <person name="Powell A.J."/>
            <person name="Barry K."/>
            <person name="Miller A.N."/>
            <person name="Grigoriev I.V."/>
            <person name="Debuchy R."/>
            <person name="Gladieux P."/>
            <person name="Thoren M.H."/>
            <person name="Johannesson H."/>
        </authorList>
    </citation>
    <scope>NUCLEOTIDE SEQUENCE</scope>
    <source>
        <strain evidence="7">PSN324</strain>
    </source>
</reference>
<evidence type="ECO:0000256" key="1">
    <source>
        <dbReference type="ARBA" id="ARBA00004141"/>
    </source>
</evidence>
<dbReference type="EMBL" id="MU864943">
    <property type="protein sequence ID" value="KAK4465035.1"/>
    <property type="molecule type" value="Genomic_DNA"/>
</dbReference>
<dbReference type="PANTHER" id="PTHR34292">
    <property type="entry name" value="OUTER SPORE WALL PROTEIN LDS1"/>
    <property type="match status" value="1"/>
</dbReference>
<accession>A0AAV9HXZ4</accession>
<name>A0AAV9HXZ4_9PEZI</name>
<evidence type="ECO:0000313" key="7">
    <source>
        <dbReference type="EMBL" id="KAK4465035.1"/>
    </source>
</evidence>
<dbReference type="AlphaFoldDB" id="A0AAV9HXZ4"/>